<dbReference type="PANTHER" id="PTHR40044">
    <property type="entry name" value="INTEGRAL MEMBRANE PROTEIN-RELATED"/>
    <property type="match status" value="1"/>
</dbReference>
<keyword evidence="1" id="KW-0812">Transmembrane</keyword>
<dbReference type="OrthoDB" id="1706970at2"/>
<feature type="transmembrane region" description="Helical" evidence="1">
    <location>
        <begin position="72"/>
        <end position="93"/>
    </location>
</feature>
<proteinExistence type="predicted"/>
<dbReference type="InterPro" id="IPR010387">
    <property type="entry name" value="QueT"/>
</dbReference>
<feature type="transmembrane region" description="Helical" evidence="1">
    <location>
        <begin position="105"/>
        <end position="126"/>
    </location>
</feature>
<sequence length="164" mass="18113">METKKNKRVYDLTMMAVVAALYVVLTLLVAPFAFGPVQLRLSEGLNHLAVFNKRYIVAISLGVFIANTQSSLGAVDMIFGTLGTVVMLTMSYYATRHVKSIVKRLIISTVIDTFMMWAVALELHVFLKAPFWITYGSVAIGEFASLVIGAIVIYFISKRINLAA</sequence>
<keyword evidence="1" id="KW-0472">Membrane</keyword>
<comment type="caution">
    <text evidence="2">The sequence shown here is derived from an EMBL/GenBank/DDBJ whole genome shotgun (WGS) entry which is preliminary data.</text>
</comment>
<gene>
    <name evidence="2" type="ORF">IV50_GL000293</name>
</gene>
<dbReference type="Pfam" id="PF06177">
    <property type="entry name" value="QueT"/>
    <property type="match status" value="1"/>
</dbReference>
<keyword evidence="1" id="KW-1133">Transmembrane helix</keyword>
<name>A0A0R2H2C1_WEIVI</name>
<dbReference type="PANTHER" id="PTHR40044:SF1">
    <property type="entry name" value="INTEGRAL MEMBRANE PROTEIN"/>
    <property type="match status" value="1"/>
</dbReference>
<dbReference type="AlphaFoldDB" id="A0A0R2H2C1"/>
<dbReference type="Proteomes" id="UP000051992">
    <property type="component" value="Unassembled WGS sequence"/>
</dbReference>
<feature type="transmembrane region" description="Helical" evidence="1">
    <location>
        <begin position="12"/>
        <end position="34"/>
    </location>
</feature>
<reference evidence="2 3" key="1">
    <citation type="journal article" date="2015" name="Genome Announc.">
        <title>Expanding the biotechnology potential of lactobacilli through comparative genomics of 213 strains and associated genera.</title>
        <authorList>
            <person name="Sun Z."/>
            <person name="Harris H.M."/>
            <person name="McCann A."/>
            <person name="Guo C."/>
            <person name="Argimon S."/>
            <person name="Zhang W."/>
            <person name="Yang X."/>
            <person name="Jeffery I.B."/>
            <person name="Cooney J.C."/>
            <person name="Kagawa T.F."/>
            <person name="Liu W."/>
            <person name="Song Y."/>
            <person name="Salvetti E."/>
            <person name="Wrobel A."/>
            <person name="Rasinkangas P."/>
            <person name="Parkhill J."/>
            <person name="Rea M.C."/>
            <person name="O'Sullivan O."/>
            <person name="Ritari J."/>
            <person name="Douillard F.P."/>
            <person name="Paul Ross R."/>
            <person name="Yang R."/>
            <person name="Briner A.E."/>
            <person name="Felis G.E."/>
            <person name="de Vos W.M."/>
            <person name="Barrangou R."/>
            <person name="Klaenhammer T.R."/>
            <person name="Caufield P.W."/>
            <person name="Cui Y."/>
            <person name="Zhang H."/>
            <person name="O'Toole P.W."/>
        </authorList>
    </citation>
    <scope>NUCLEOTIDE SEQUENCE [LARGE SCALE GENOMIC DNA]</scope>
    <source>
        <strain evidence="2 3">DSM 20410</strain>
    </source>
</reference>
<keyword evidence="3" id="KW-1185">Reference proteome</keyword>
<dbReference type="GeneID" id="86899430"/>
<dbReference type="Gene3D" id="1.10.1760.20">
    <property type="match status" value="1"/>
</dbReference>
<accession>A0A0R2H2C1</accession>
<dbReference type="PIRSF" id="PIRSF031501">
    <property type="entry name" value="QueT"/>
    <property type="match status" value="1"/>
</dbReference>
<evidence type="ECO:0000313" key="3">
    <source>
        <dbReference type="Proteomes" id="UP000051992"/>
    </source>
</evidence>
<protein>
    <recommendedName>
        <fullName evidence="4">QueT transporter family protein</fullName>
    </recommendedName>
</protein>
<organism evidence="2 3">
    <name type="scientific">Weissella viridescens</name>
    <name type="common">Lactobacillus viridescens</name>
    <dbReference type="NCBI Taxonomy" id="1629"/>
    <lineage>
        <taxon>Bacteria</taxon>
        <taxon>Bacillati</taxon>
        <taxon>Bacillota</taxon>
        <taxon>Bacilli</taxon>
        <taxon>Lactobacillales</taxon>
        <taxon>Lactobacillaceae</taxon>
        <taxon>Weissella</taxon>
    </lineage>
</organism>
<dbReference type="EMBL" id="JQBM01000001">
    <property type="protein sequence ID" value="KRN47025.1"/>
    <property type="molecule type" value="Genomic_DNA"/>
</dbReference>
<feature type="transmembrane region" description="Helical" evidence="1">
    <location>
        <begin position="132"/>
        <end position="156"/>
    </location>
</feature>
<dbReference type="PATRIC" id="fig|1629.5.peg.296"/>
<dbReference type="RefSeq" id="WP_057744018.1">
    <property type="nucleotide sequence ID" value="NZ_BJLU01000003.1"/>
</dbReference>
<evidence type="ECO:0000313" key="2">
    <source>
        <dbReference type="EMBL" id="KRN47025.1"/>
    </source>
</evidence>
<evidence type="ECO:0008006" key="4">
    <source>
        <dbReference type="Google" id="ProtNLM"/>
    </source>
</evidence>
<evidence type="ECO:0000256" key="1">
    <source>
        <dbReference type="SAM" id="Phobius"/>
    </source>
</evidence>